<dbReference type="KEGG" id="csl:COCSUDRAFT_58542"/>
<organism evidence="2 3">
    <name type="scientific">Coccomyxa subellipsoidea (strain C-169)</name>
    <name type="common">Green microalga</name>
    <dbReference type="NCBI Taxonomy" id="574566"/>
    <lineage>
        <taxon>Eukaryota</taxon>
        <taxon>Viridiplantae</taxon>
        <taxon>Chlorophyta</taxon>
        <taxon>core chlorophytes</taxon>
        <taxon>Trebouxiophyceae</taxon>
        <taxon>Trebouxiophyceae incertae sedis</taxon>
        <taxon>Coccomyxaceae</taxon>
        <taxon>Coccomyxa</taxon>
        <taxon>Coccomyxa subellipsoidea</taxon>
    </lineage>
</organism>
<evidence type="ECO:0000313" key="2">
    <source>
        <dbReference type="EMBL" id="EIE19816.1"/>
    </source>
</evidence>
<reference evidence="2 3" key="1">
    <citation type="journal article" date="2012" name="Genome Biol.">
        <title>The genome of the polar eukaryotic microalga coccomyxa subellipsoidea reveals traits of cold adaptation.</title>
        <authorList>
            <person name="Blanc G."/>
            <person name="Agarkova I."/>
            <person name="Grimwood J."/>
            <person name="Kuo A."/>
            <person name="Brueggeman A."/>
            <person name="Dunigan D."/>
            <person name="Gurnon J."/>
            <person name="Ladunga I."/>
            <person name="Lindquist E."/>
            <person name="Lucas S."/>
            <person name="Pangilinan J."/>
            <person name="Proschold T."/>
            <person name="Salamov A."/>
            <person name="Schmutz J."/>
            <person name="Weeks D."/>
            <person name="Yamada T."/>
            <person name="Claverie J.M."/>
            <person name="Grigoriev I."/>
            <person name="Van Etten J."/>
            <person name="Lomsadze A."/>
            <person name="Borodovsky M."/>
        </authorList>
    </citation>
    <scope>NUCLEOTIDE SEQUENCE [LARGE SCALE GENOMIC DNA]</scope>
    <source>
        <strain evidence="2 3">C-169</strain>
    </source>
</reference>
<sequence>MGQPCIKSAIRAAHRKGSRLRFRHLDKATTVTLASPETPAGTAAKNRGLSGRLPEPPRVARADSGVPEAGGHRDGGQARCASAHIRPPPLNDWKGVGRPPEGGPA</sequence>
<evidence type="ECO:0000256" key="1">
    <source>
        <dbReference type="SAM" id="MobiDB-lite"/>
    </source>
</evidence>
<keyword evidence="3" id="KW-1185">Reference proteome</keyword>
<name>I0YN47_COCSC</name>
<evidence type="ECO:0000313" key="3">
    <source>
        <dbReference type="Proteomes" id="UP000007264"/>
    </source>
</evidence>
<feature type="region of interest" description="Disordered" evidence="1">
    <location>
        <begin position="33"/>
        <end position="105"/>
    </location>
</feature>
<protein>
    <submittedName>
        <fullName evidence="2">Uncharacterized protein</fullName>
    </submittedName>
</protein>
<proteinExistence type="predicted"/>
<dbReference type="AlphaFoldDB" id="I0YN47"/>
<accession>I0YN47</accession>
<dbReference type="RefSeq" id="XP_005644360.1">
    <property type="nucleotide sequence ID" value="XM_005644303.1"/>
</dbReference>
<gene>
    <name evidence="2" type="ORF">COCSUDRAFT_58542</name>
</gene>
<dbReference type="Proteomes" id="UP000007264">
    <property type="component" value="Unassembled WGS sequence"/>
</dbReference>
<dbReference type="GeneID" id="17037788"/>
<comment type="caution">
    <text evidence="2">The sequence shown here is derived from an EMBL/GenBank/DDBJ whole genome shotgun (WGS) entry which is preliminary data.</text>
</comment>
<dbReference type="EMBL" id="AGSI01000018">
    <property type="protein sequence ID" value="EIE19816.1"/>
    <property type="molecule type" value="Genomic_DNA"/>
</dbReference>